<name>A0A7Y6A3G4_9CELL</name>
<dbReference type="Proteomes" id="UP000565724">
    <property type="component" value="Unassembled WGS sequence"/>
</dbReference>
<reference evidence="2 3" key="1">
    <citation type="submission" date="2020-05" db="EMBL/GenBank/DDBJ databases">
        <title>Genome Sequencing of Type Strains.</title>
        <authorList>
            <person name="Lemaire J.F."/>
            <person name="Inderbitzin P."/>
            <person name="Gregorio O.A."/>
            <person name="Collins S.B."/>
            <person name="Wespe N."/>
            <person name="Knight-Connoni V."/>
        </authorList>
    </citation>
    <scope>NUCLEOTIDE SEQUENCE [LARGE SCALE GENOMIC DNA]</scope>
    <source>
        <strain evidence="2 3">ATCC 25174</strain>
    </source>
</reference>
<gene>
    <name evidence="2" type="ORF">HP550_17430</name>
</gene>
<sequence>MSSELGTLLARAVDELSTDGPMDELRAAGLRRIVRRRRVERHSVESVAAVAAAGVVGTAAWFGLDRLSPPPPAHDPTPSVTATPTPTPSATPAPEPTTAPTLAPAVAGVPSAFVAPPDLLEQTGPGWMLASYRPRYVPTDRDDVEQADDQVLHLVSPDGAHYAVVTLPVDPTVDILYWDAGAPRARVRQWTEDERLLMTLTPATSTGWLDLRTGTVTLDGPDFNPTGEFLAVLPDGTELWSENKDYDENIDEDPNPGEEIYAVAPGAQPRLLASDADWRYHLSLDPGAERFAILDAEGVAITSVADGTQQHISLGRPAAECDLVSWLDRTGVLAACRTTTGGTRLLDNAPALYRVDTGDSTVTLVHSFVAGEPIPAFPGAGSYVRDGVVVFASVPVTADTTLDVGAASIGLTMWTADGLSSLPGVPADMSTARTRVRGDVIYVDTRGWAGLPPSADGPVAGSVVAIDTLSGSTTELSSPGRPQDGVARWLGDDLTWWVAGASGG</sequence>
<protein>
    <submittedName>
        <fullName evidence="2">Uncharacterized protein</fullName>
    </submittedName>
</protein>
<dbReference type="AlphaFoldDB" id="A0A7Y6A3G4"/>
<organism evidence="2 3">
    <name type="scientific">Cellulomonas humilata</name>
    <dbReference type="NCBI Taxonomy" id="144055"/>
    <lineage>
        <taxon>Bacteria</taxon>
        <taxon>Bacillati</taxon>
        <taxon>Actinomycetota</taxon>
        <taxon>Actinomycetes</taxon>
        <taxon>Micrococcales</taxon>
        <taxon>Cellulomonadaceae</taxon>
        <taxon>Cellulomonas</taxon>
    </lineage>
</organism>
<comment type="caution">
    <text evidence="2">The sequence shown here is derived from an EMBL/GenBank/DDBJ whole genome shotgun (WGS) entry which is preliminary data.</text>
</comment>
<dbReference type="EMBL" id="JABMCI010000070">
    <property type="protein sequence ID" value="NUU19033.1"/>
    <property type="molecule type" value="Genomic_DNA"/>
</dbReference>
<accession>A0A7Y6A3G4</accession>
<evidence type="ECO:0000313" key="2">
    <source>
        <dbReference type="EMBL" id="NUU19033.1"/>
    </source>
</evidence>
<feature type="region of interest" description="Disordered" evidence="1">
    <location>
        <begin position="67"/>
        <end position="103"/>
    </location>
</feature>
<keyword evidence="3" id="KW-1185">Reference proteome</keyword>
<evidence type="ECO:0000256" key="1">
    <source>
        <dbReference type="SAM" id="MobiDB-lite"/>
    </source>
</evidence>
<feature type="compositionally biased region" description="Pro residues" evidence="1">
    <location>
        <begin position="85"/>
        <end position="97"/>
    </location>
</feature>
<proteinExistence type="predicted"/>
<dbReference type="RefSeq" id="WP_175348954.1">
    <property type="nucleotide sequence ID" value="NZ_JABMCI010000070.1"/>
</dbReference>
<evidence type="ECO:0000313" key="3">
    <source>
        <dbReference type="Proteomes" id="UP000565724"/>
    </source>
</evidence>